<keyword evidence="2 7" id="KW-0378">Hydrolase</keyword>
<dbReference type="PATRIC" id="fig|472175.3.peg.2460"/>
<gene>
    <name evidence="10" type="ORF">EL18_02468</name>
</gene>
<dbReference type="RefSeq" id="WP_036483350.1">
    <property type="nucleotide sequence ID" value="NZ_JMQM01000001.1"/>
</dbReference>
<keyword evidence="3" id="KW-0136">Cellulose degradation</keyword>
<comment type="caution">
    <text evidence="10">The sequence shown here is derived from an EMBL/GenBank/DDBJ whole genome shotgun (WGS) entry which is preliminary data.</text>
</comment>
<dbReference type="PANTHER" id="PTHR31297">
    <property type="entry name" value="GLUCAN ENDO-1,6-BETA-GLUCOSIDASE B"/>
    <property type="match status" value="1"/>
</dbReference>
<keyword evidence="5 7" id="KW-0326">Glycosidase</keyword>
<dbReference type="PROSITE" id="PS00659">
    <property type="entry name" value="GLYCOSYL_HYDROL_F5"/>
    <property type="match status" value="1"/>
</dbReference>
<evidence type="ECO:0000256" key="6">
    <source>
        <dbReference type="ARBA" id="ARBA00023326"/>
    </source>
</evidence>
<organism evidence="10 11">
    <name type="scientific">Nitratireductor basaltis</name>
    <dbReference type="NCBI Taxonomy" id="472175"/>
    <lineage>
        <taxon>Bacteria</taxon>
        <taxon>Pseudomonadati</taxon>
        <taxon>Pseudomonadota</taxon>
        <taxon>Alphaproteobacteria</taxon>
        <taxon>Hyphomicrobiales</taxon>
        <taxon>Phyllobacteriaceae</taxon>
        <taxon>Nitratireductor</taxon>
    </lineage>
</organism>
<proteinExistence type="inferred from homology"/>
<dbReference type="PANTHER" id="PTHR31297:SF41">
    <property type="entry name" value="ENDOGLUCANASE, PUTATIVE (AFU_ORTHOLOGUE AFUA_5G01830)-RELATED"/>
    <property type="match status" value="1"/>
</dbReference>
<keyword evidence="4" id="KW-0119">Carbohydrate metabolism</keyword>
<name>A0A084UEN4_9HYPH</name>
<dbReference type="InterPro" id="IPR050386">
    <property type="entry name" value="Glycosyl_hydrolase_5"/>
</dbReference>
<feature type="signal peptide" evidence="8">
    <location>
        <begin position="1"/>
        <end position="24"/>
    </location>
</feature>
<evidence type="ECO:0000256" key="1">
    <source>
        <dbReference type="ARBA" id="ARBA00005641"/>
    </source>
</evidence>
<dbReference type="AlphaFoldDB" id="A0A084UEN4"/>
<keyword evidence="8" id="KW-0732">Signal</keyword>
<accession>A0A084UEN4</accession>
<dbReference type="STRING" id="472175.EL18_02468"/>
<dbReference type="GO" id="GO:0030245">
    <property type="term" value="P:cellulose catabolic process"/>
    <property type="evidence" value="ECO:0007669"/>
    <property type="project" value="UniProtKB-KW"/>
</dbReference>
<dbReference type="InterPro" id="IPR017853">
    <property type="entry name" value="GH"/>
</dbReference>
<dbReference type="GO" id="GO:0009986">
    <property type="term" value="C:cell surface"/>
    <property type="evidence" value="ECO:0007669"/>
    <property type="project" value="TreeGrafter"/>
</dbReference>
<evidence type="ECO:0000256" key="7">
    <source>
        <dbReference type="RuleBase" id="RU361153"/>
    </source>
</evidence>
<feature type="chain" id="PRO_5001783389" evidence="8">
    <location>
        <begin position="25"/>
        <end position="415"/>
    </location>
</feature>
<comment type="similarity">
    <text evidence="1 7">Belongs to the glycosyl hydrolase 5 (cellulase A) family.</text>
</comment>
<evidence type="ECO:0000259" key="9">
    <source>
        <dbReference type="Pfam" id="PF00150"/>
    </source>
</evidence>
<evidence type="ECO:0000256" key="4">
    <source>
        <dbReference type="ARBA" id="ARBA00023277"/>
    </source>
</evidence>
<keyword evidence="11" id="KW-1185">Reference proteome</keyword>
<dbReference type="GO" id="GO:0008422">
    <property type="term" value="F:beta-glucosidase activity"/>
    <property type="evidence" value="ECO:0007669"/>
    <property type="project" value="TreeGrafter"/>
</dbReference>
<dbReference type="Pfam" id="PF00150">
    <property type="entry name" value="Cellulase"/>
    <property type="match status" value="1"/>
</dbReference>
<evidence type="ECO:0000313" key="11">
    <source>
        <dbReference type="Proteomes" id="UP000053675"/>
    </source>
</evidence>
<reference evidence="10 11" key="1">
    <citation type="submission" date="2014-05" db="EMBL/GenBank/DDBJ databases">
        <title>Draft Genome Sequence of Nitratireductor basaltis Strain UMTGB225, A Marine Bacterium Isolated from Green Barrel Tunicate.</title>
        <authorList>
            <person name="Gan H.Y."/>
        </authorList>
    </citation>
    <scope>NUCLEOTIDE SEQUENCE [LARGE SCALE GENOMIC DNA]</scope>
    <source>
        <strain evidence="10 11">UMTGB225</strain>
    </source>
</reference>
<dbReference type="InterPro" id="IPR018087">
    <property type="entry name" value="Glyco_hydro_5_CS"/>
</dbReference>
<evidence type="ECO:0000256" key="3">
    <source>
        <dbReference type="ARBA" id="ARBA00023001"/>
    </source>
</evidence>
<evidence type="ECO:0000256" key="5">
    <source>
        <dbReference type="ARBA" id="ARBA00023295"/>
    </source>
</evidence>
<protein>
    <submittedName>
        <fullName evidence="10">Glycoside hydrolase family protein</fullName>
    </submittedName>
</protein>
<dbReference type="Gene3D" id="3.20.20.80">
    <property type="entry name" value="Glycosidases"/>
    <property type="match status" value="1"/>
</dbReference>
<dbReference type="Proteomes" id="UP000053675">
    <property type="component" value="Unassembled WGS sequence"/>
</dbReference>
<dbReference type="EMBL" id="JMQM01000001">
    <property type="protein sequence ID" value="KFB11420.1"/>
    <property type="molecule type" value="Genomic_DNA"/>
</dbReference>
<evidence type="ECO:0000256" key="2">
    <source>
        <dbReference type="ARBA" id="ARBA00022801"/>
    </source>
</evidence>
<dbReference type="SUPFAM" id="SSF51445">
    <property type="entry name" value="(Trans)glycosidases"/>
    <property type="match status" value="1"/>
</dbReference>
<evidence type="ECO:0000313" key="10">
    <source>
        <dbReference type="EMBL" id="KFB11420.1"/>
    </source>
</evidence>
<dbReference type="InterPro" id="IPR001547">
    <property type="entry name" value="Glyco_hydro_5"/>
</dbReference>
<keyword evidence="6" id="KW-0624">Polysaccharide degradation</keyword>
<dbReference type="eggNOG" id="COG2730">
    <property type="taxonomic scope" value="Bacteria"/>
</dbReference>
<sequence length="415" mass="46294">MKTVKRVLAATLAVVLILQVPAYAASFKAHRGLNLDQWNIWPQESDWGRRNVLLPYPEWRRTMDADDIALLRESGFDFVRMPVDPLPFLSRRSRHLREKLLASIADGVDFLTGNGMKVIVDLHPIPRGQDRFAGVEEILADENLFGQYLDLVADLAQTLGGKSPETVAFELMNEPVMGCEGEDARRWNTLLTRLHETARKAAPETTLVLNGACWGSAEGLAALDPDAFDDENLIWGFHSYAPYILTHQGALWAGDFIKYVTGIPYPPHEHEAQFAEAVEAAKARIAENAPVLRKNGMLAYLDELLAEIDTPEKLTAMINAPFKIVDAWAAEHGIASDEIILSEFGMIRQEYGNPYVMEAQWRADFTRDVTRLAEERGYAWALWGYGGAFGTVEAFGGEKAEPNILDMVKSLPPVQ</sequence>
<evidence type="ECO:0000256" key="8">
    <source>
        <dbReference type="SAM" id="SignalP"/>
    </source>
</evidence>
<dbReference type="GO" id="GO:0005576">
    <property type="term" value="C:extracellular region"/>
    <property type="evidence" value="ECO:0007669"/>
    <property type="project" value="TreeGrafter"/>
</dbReference>
<dbReference type="OrthoDB" id="9800955at2"/>
<feature type="domain" description="Glycoside hydrolase family 5" evidence="9">
    <location>
        <begin position="63"/>
        <end position="347"/>
    </location>
</feature>